<dbReference type="Proteomes" id="UP000076023">
    <property type="component" value="Unassembled WGS sequence"/>
</dbReference>
<keyword evidence="3" id="KW-1185">Reference proteome</keyword>
<dbReference type="InParanoid" id="A0A146G7J4"/>
<feature type="transmembrane region" description="Helical" evidence="1">
    <location>
        <begin position="47"/>
        <end position="68"/>
    </location>
</feature>
<proteinExistence type="predicted"/>
<comment type="caution">
    <text evidence="2">The sequence shown here is derived from an EMBL/GenBank/DDBJ whole genome shotgun (WGS) entry which is preliminary data.</text>
</comment>
<name>A0A146G7J4_TERSA</name>
<dbReference type="AlphaFoldDB" id="A0A146G7J4"/>
<evidence type="ECO:0008006" key="4">
    <source>
        <dbReference type="Google" id="ProtNLM"/>
    </source>
</evidence>
<keyword evidence="1" id="KW-0812">Transmembrane</keyword>
<accession>A0A146G7J4</accession>
<gene>
    <name evidence="2" type="ORF">TSACC_21737</name>
</gene>
<dbReference type="OrthoDB" id="1375121at2"/>
<keyword evidence="1" id="KW-0472">Membrane</keyword>
<protein>
    <recommendedName>
        <fullName evidence="4">DUF3185 domain-containing protein</fullName>
    </recommendedName>
</protein>
<dbReference type="RefSeq" id="WP_075079074.1">
    <property type="nucleotide sequence ID" value="NZ_BDCO01000002.1"/>
</dbReference>
<dbReference type="EMBL" id="BDCO01000002">
    <property type="protein sequence ID" value="GAT33323.1"/>
    <property type="molecule type" value="Genomic_DNA"/>
</dbReference>
<dbReference type="STRING" id="690879.TSACC_21737"/>
<organism evidence="2 3">
    <name type="scientific">Terrimicrobium sacchariphilum</name>
    <dbReference type="NCBI Taxonomy" id="690879"/>
    <lineage>
        <taxon>Bacteria</taxon>
        <taxon>Pseudomonadati</taxon>
        <taxon>Verrucomicrobiota</taxon>
        <taxon>Terrimicrobiia</taxon>
        <taxon>Terrimicrobiales</taxon>
        <taxon>Terrimicrobiaceae</taxon>
        <taxon>Terrimicrobium</taxon>
    </lineage>
</organism>
<evidence type="ECO:0000256" key="1">
    <source>
        <dbReference type="SAM" id="Phobius"/>
    </source>
</evidence>
<reference evidence="3" key="1">
    <citation type="journal article" date="2017" name="Genome Announc.">
        <title>Draft Genome Sequence of Terrimicrobium sacchariphilum NM-5T, a Facultative Anaerobic Soil Bacterium of the Class Spartobacteria.</title>
        <authorList>
            <person name="Qiu Y.L."/>
            <person name="Tourlousse D.M."/>
            <person name="Matsuura N."/>
            <person name="Ohashi A."/>
            <person name="Sekiguchi Y."/>
        </authorList>
    </citation>
    <scope>NUCLEOTIDE SEQUENCE [LARGE SCALE GENOMIC DNA]</scope>
    <source>
        <strain evidence="3">NM-5</strain>
    </source>
</reference>
<evidence type="ECO:0000313" key="2">
    <source>
        <dbReference type="EMBL" id="GAT33323.1"/>
    </source>
</evidence>
<keyword evidence="1" id="KW-1133">Transmembrane helix</keyword>
<sequence length="72" mass="7495">MKTLGIILIVIGIATLALPYITFTKKEKVLDIGPIEAVKEQKESVPISPIIGLVVLASGAGIVIASAVKGKR</sequence>
<evidence type="ECO:0000313" key="3">
    <source>
        <dbReference type="Proteomes" id="UP000076023"/>
    </source>
</evidence>